<evidence type="ECO:0000313" key="1">
    <source>
        <dbReference type="EMBL" id="KAI6085639.1"/>
    </source>
</evidence>
<dbReference type="Proteomes" id="UP001497680">
    <property type="component" value="Unassembled WGS sequence"/>
</dbReference>
<proteinExistence type="predicted"/>
<comment type="caution">
    <text evidence="1">The sequence shown here is derived from an EMBL/GenBank/DDBJ whole genome shotgun (WGS) entry which is preliminary data.</text>
</comment>
<accession>A0ACC0CYV0</accession>
<gene>
    <name evidence="1" type="ORF">F4821DRAFT_146978</name>
</gene>
<sequence length="205" mass="23132">MPTTRRSSGNAARRTTGRQATLSFNHRVTKPAGPKSTKDLVSATKPAKQSPLAKHVSSAQPESTDEEDVKKEEDDVEEAKIKVEEEPLVEVKHEPEAKSEAELRAEKVPGRQIDQYWRKLERERTSKRVHQEDLTQAEKILRYWDVSSQYGPCVGISRMKRWKRANKLGLNPPLEVLAVLLHEESEGMEMAHMDDILNSTAIGAV</sequence>
<reference evidence="1 2" key="1">
    <citation type="journal article" date="2022" name="New Phytol.">
        <title>Ecological generalism drives hyperdiversity of secondary metabolite gene clusters in xylarialean endophytes.</title>
        <authorList>
            <person name="Franco M.E.E."/>
            <person name="Wisecaver J.H."/>
            <person name="Arnold A.E."/>
            <person name="Ju Y.M."/>
            <person name="Slot J.C."/>
            <person name="Ahrendt S."/>
            <person name="Moore L.P."/>
            <person name="Eastman K.E."/>
            <person name="Scott K."/>
            <person name="Konkel Z."/>
            <person name="Mondo S.J."/>
            <person name="Kuo A."/>
            <person name="Hayes R.D."/>
            <person name="Haridas S."/>
            <person name="Andreopoulos B."/>
            <person name="Riley R."/>
            <person name="LaButti K."/>
            <person name="Pangilinan J."/>
            <person name="Lipzen A."/>
            <person name="Amirebrahimi M."/>
            <person name="Yan J."/>
            <person name="Adam C."/>
            <person name="Keymanesh K."/>
            <person name="Ng V."/>
            <person name="Louie K."/>
            <person name="Northen T."/>
            <person name="Drula E."/>
            <person name="Henrissat B."/>
            <person name="Hsieh H.M."/>
            <person name="Youens-Clark K."/>
            <person name="Lutzoni F."/>
            <person name="Miadlikowska J."/>
            <person name="Eastwood D.C."/>
            <person name="Hamelin R.C."/>
            <person name="Grigoriev I.V."/>
            <person name="U'Ren J.M."/>
        </authorList>
    </citation>
    <scope>NUCLEOTIDE SEQUENCE [LARGE SCALE GENOMIC DNA]</scope>
    <source>
        <strain evidence="1 2">ER1909</strain>
    </source>
</reference>
<keyword evidence="2" id="KW-1185">Reference proteome</keyword>
<protein>
    <submittedName>
        <fullName evidence="1">Uncharacterized protein</fullName>
    </submittedName>
</protein>
<name>A0ACC0CYV0_9PEZI</name>
<dbReference type="EMBL" id="MU394323">
    <property type="protein sequence ID" value="KAI6085639.1"/>
    <property type="molecule type" value="Genomic_DNA"/>
</dbReference>
<evidence type="ECO:0000313" key="2">
    <source>
        <dbReference type="Proteomes" id="UP001497680"/>
    </source>
</evidence>
<organism evidence="1 2">
    <name type="scientific">Hypoxylon rubiginosum</name>
    <dbReference type="NCBI Taxonomy" id="110542"/>
    <lineage>
        <taxon>Eukaryota</taxon>
        <taxon>Fungi</taxon>
        <taxon>Dikarya</taxon>
        <taxon>Ascomycota</taxon>
        <taxon>Pezizomycotina</taxon>
        <taxon>Sordariomycetes</taxon>
        <taxon>Xylariomycetidae</taxon>
        <taxon>Xylariales</taxon>
        <taxon>Hypoxylaceae</taxon>
        <taxon>Hypoxylon</taxon>
    </lineage>
</organism>